<dbReference type="EMBL" id="JAIPME010000002">
    <property type="protein sequence ID" value="MBZ2386600.1"/>
    <property type="molecule type" value="Genomic_DNA"/>
</dbReference>
<reference evidence="1 2" key="1">
    <citation type="submission" date="2021-08" db="EMBL/GenBank/DDBJ databases">
        <title>FDA dAtabase for Regulatory Grade micrObial Sequences (FDA-ARGOS): Supporting development and validation of Infectious Disease Dx tests.</title>
        <authorList>
            <person name="Sproer C."/>
            <person name="Gronow S."/>
            <person name="Severitt S."/>
            <person name="Schroder I."/>
            <person name="Tallon L."/>
            <person name="Sadzewicz L."/>
            <person name="Zhao X."/>
            <person name="Boylan J."/>
            <person name="Ott S."/>
            <person name="Bowen H."/>
            <person name="Vavikolanu K."/>
            <person name="Hazen T."/>
            <person name="Aluvathingal J."/>
            <person name="Nadendla S."/>
            <person name="Lowell S."/>
            <person name="Myers T."/>
            <person name="Yan Y."/>
            <person name="Sichtig H."/>
        </authorList>
    </citation>
    <scope>NUCLEOTIDE SEQUENCE [LARGE SCALE GENOMIC DNA]</scope>
    <source>
        <strain evidence="1 2">FDAARGOS_1460</strain>
    </source>
</reference>
<protein>
    <submittedName>
        <fullName evidence="1">Uncharacterized protein</fullName>
    </submittedName>
</protein>
<accession>A0ABS7SYI7</accession>
<comment type="caution">
    <text evidence="1">The sequence shown here is derived from an EMBL/GenBank/DDBJ whole genome shotgun (WGS) entry which is preliminary data.</text>
</comment>
<organism evidence="1 2">
    <name type="scientific">Anaerococcus murdochii</name>
    <dbReference type="NCBI Taxonomy" id="411577"/>
    <lineage>
        <taxon>Bacteria</taxon>
        <taxon>Bacillati</taxon>
        <taxon>Bacillota</taxon>
        <taxon>Tissierellia</taxon>
        <taxon>Tissierellales</taxon>
        <taxon>Peptoniphilaceae</taxon>
        <taxon>Anaerococcus</taxon>
    </lineage>
</organism>
<evidence type="ECO:0000313" key="2">
    <source>
        <dbReference type="Proteomes" id="UP000734271"/>
    </source>
</evidence>
<proteinExistence type="predicted"/>
<dbReference type="Proteomes" id="UP000734271">
    <property type="component" value="Unassembled WGS sequence"/>
</dbReference>
<name>A0ABS7SYI7_9FIRM</name>
<keyword evidence="2" id="KW-1185">Reference proteome</keyword>
<dbReference type="RefSeq" id="WP_223418817.1">
    <property type="nucleotide sequence ID" value="NZ_JAIPME010000002.1"/>
</dbReference>
<sequence length="243" mass="28821">MTRKNEEKFALEALKIIDNVKYKNAYLSEIPDIQTVDKSVGVEIVRADFDELIISFKTIGKDIINAMKMNKDKPLINDEIEGILFYQRADKQGNFVSLQDAENCHYLYEVKTNKGRSIKEIIDYDDLREISKNNQIWEVENNTFDSLDDNYKVMIGRPVVKWVENWYMLFVERIDSKIEKFDTYDKFKEINLAIISVHNYDDDFQQVAFNLKNHYRDKYMPFDNIYLICGNLDKTIVLNFNEK</sequence>
<evidence type="ECO:0000313" key="1">
    <source>
        <dbReference type="EMBL" id="MBZ2386600.1"/>
    </source>
</evidence>
<gene>
    <name evidence="1" type="ORF">K8P03_04720</name>
</gene>